<dbReference type="Gene3D" id="3.30.1490.300">
    <property type="match status" value="1"/>
</dbReference>
<proteinExistence type="predicted"/>
<dbReference type="PANTHER" id="PTHR32432">
    <property type="entry name" value="CELL DIVISION PROTEIN FTSA-RELATED"/>
    <property type="match status" value="1"/>
</dbReference>
<dbReference type="AlphaFoldDB" id="A0A2M6X0C5"/>
<protein>
    <recommendedName>
        <fullName evidence="3">SHS2 domain-containing protein</fullName>
    </recommendedName>
</protein>
<dbReference type="InterPro" id="IPR050696">
    <property type="entry name" value="FtsA/MreB"/>
</dbReference>
<dbReference type="InterPro" id="IPR005883">
    <property type="entry name" value="PilM"/>
</dbReference>
<name>A0A2M6X0C5_9BACT</name>
<dbReference type="CDD" id="cd24049">
    <property type="entry name" value="ASKHA_NBD_PilM"/>
    <property type="match status" value="1"/>
</dbReference>
<dbReference type="InterPro" id="IPR043129">
    <property type="entry name" value="ATPase_NBD"/>
</dbReference>
<evidence type="ECO:0000313" key="2">
    <source>
        <dbReference type="Proteomes" id="UP000230731"/>
    </source>
</evidence>
<comment type="caution">
    <text evidence="1">The sequence shown here is derived from an EMBL/GenBank/DDBJ whole genome shotgun (WGS) entry which is preliminary data.</text>
</comment>
<dbReference type="Proteomes" id="UP000230731">
    <property type="component" value="Unassembled WGS sequence"/>
</dbReference>
<sequence length="341" mass="37158">MIGLDISDRSMKVVQLSNDSGRTLLSHCWHAIPAGAIEEGVIQEARVVRRVLAETLAQCRIAAPAADSVVASIPEMQSFMRVIEVPVMQEDEVAEAIQWEVAQHIPFGLENVYIDWQPVGRGHVPAAGRREVLVGAAQRKVVDPLVVVLGEAGLDVAALELESQALARALISPELERQQGLLLVDIGGTATNVIIHDHGAMRFTASLQSGAQQLERVLPEDDRARLSGPRQEALSVSDAERIAQAMQPAQEQLAAEIRGVVDFYNSTDKQHQVHEILLTGGGANFPGFDRVIIRYFDNVHVQRGNPWANILSGEEKKPPLLVQESVHFATALGLALRHVIL</sequence>
<evidence type="ECO:0008006" key="3">
    <source>
        <dbReference type="Google" id="ProtNLM"/>
    </source>
</evidence>
<dbReference type="NCBIfam" id="TIGR01175">
    <property type="entry name" value="pilM"/>
    <property type="match status" value="1"/>
</dbReference>
<accession>A0A2M6X0C5</accession>
<dbReference type="Gene3D" id="3.30.420.40">
    <property type="match status" value="2"/>
</dbReference>
<organism evidence="1 2">
    <name type="scientific">Candidatus Andersenbacteria bacterium CG10_big_fil_rev_8_21_14_0_10_54_11</name>
    <dbReference type="NCBI Taxonomy" id="1974485"/>
    <lineage>
        <taxon>Bacteria</taxon>
        <taxon>Candidatus Anderseniibacteriota</taxon>
    </lineage>
</organism>
<gene>
    <name evidence="1" type="ORF">COT71_00235</name>
</gene>
<dbReference type="EMBL" id="PEZP01000003">
    <property type="protein sequence ID" value="PIT98513.1"/>
    <property type="molecule type" value="Genomic_DNA"/>
</dbReference>
<evidence type="ECO:0000313" key="1">
    <source>
        <dbReference type="EMBL" id="PIT98513.1"/>
    </source>
</evidence>
<dbReference type="PIRSF" id="PIRSF019169">
    <property type="entry name" value="PilM"/>
    <property type="match status" value="1"/>
</dbReference>
<dbReference type="SUPFAM" id="SSF53067">
    <property type="entry name" value="Actin-like ATPase domain"/>
    <property type="match status" value="2"/>
</dbReference>
<dbReference type="Pfam" id="PF11104">
    <property type="entry name" value="PilM_2"/>
    <property type="match status" value="1"/>
</dbReference>
<dbReference type="PANTHER" id="PTHR32432:SF3">
    <property type="entry name" value="ETHANOLAMINE UTILIZATION PROTEIN EUTJ"/>
    <property type="match status" value="1"/>
</dbReference>
<reference evidence="2" key="1">
    <citation type="submission" date="2017-09" db="EMBL/GenBank/DDBJ databases">
        <title>Depth-based differentiation of microbial function through sediment-hosted aquifers and enrichment of novel symbionts in the deep terrestrial subsurface.</title>
        <authorList>
            <person name="Probst A.J."/>
            <person name="Ladd B."/>
            <person name="Jarett J.K."/>
            <person name="Geller-Mcgrath D.E."/>
            <person name="Sieber C.M.K."/>
            <person name="Emerson J.B."/>
            <person name="Anantharaman K."/>
            <person name="Thomas B.C."/>
            <person name="Malmstrom R."/>
            <person name="Stieglmeier M."/>
            <person name="Klingl A."/>
            <person name="Woyke T."/>
            <person name="Ryan C.M."/>
            <person name="Banfield J.F."/>
        </authorList>
    </citation>
    <scope>NUCLEOTIDE SEQUENCE [LARGE SCALE GENOMIC DNA]</scope>
</reference>